<protein>
    <submittedName>
        <fullName evidence="1">Uncharacterized protein</fullName>
    </submittedName>
</protein>
<reference evidence="1" key="1">
    <citation type="submission" date="2022-08" db="EMBL/GenBank/DDBJ databases">
        <authorList>
            <consortium name="DOE Joint Genome Institute"/>
            <person name="Min B."/>
            <person name="Riley R."/>
            <person name="Sierra-Patev S."/>
            <person name="Naranjo-Ortiz M."/>
            <person name="Looney B."/>
            <person name="Konkel Z."/>
            <person name="Slot J.C."/>
            <person name="Sakamoto Y."/>
            <person name="Steenwyk J.L."/>
            <person name="Rokas A."/>
            <person name="Carro J."/>
            <person name="Camarero S."/>
            <person name="Ferreira P."/>
            <person name="Molpeceres G."/>
            <person name="Ruiz-Duenas F.J."/>
            <person name="Serrano A."/>
            <person name="Henrissat B."/>
            <person name="Drula E."/>
            <person name="Hughes K.W."/>
            <person name="Mata J.L."/>
            <person name="Ishikawa N.K."/>
            <person name="Vargas-Isla R."/>
            <person name="Ushijima S."/>
            <person name="Smith C.A."/>
            <person name="Ahrendt S."/>
            <person name="Andreopoulos W."/>
            <person name="He G."/>
            <person name="Labutti K."/>
            <person name="Lipzen A."/>
            <person name="Ng V."/>
            <person name="Sandor L."/>
            <person name="Barry K."/>
            <person name="Martinez A.T."/>
            <person name="Xiao Y."/>
            <person name="Gibbons J.G."/>
            <person name="Terashima K."/>
            <person name="Hibbett D.S."/>
            <person name="Grigoriev I.V."/>
        </authorList>
    </citation>
    <scope>NUCLEOTIDE SEQUENCE</scope>
    <source>
        <strain evidence="1">TFB9207</strain>
    </source>
</reference>
<comment type="caution">
    <text evidence="1">The sequence shown here is derived from an EMBL/GenBank/DDBJ whole genome shotgun (WGS) entry which is preliminary data.</text>
</comment>
<name>A0AA38U896_9AGAR</name>
<proteinExistence type="predicted"/>
<gene>
    <name evidence="1" type="ORF">F5878DRAFT_631069</name>
</gene>
<evidence type="ECO:0000313" key="2">
    <source>
        <dbReference type="Proteomes" id="UP001163846"/>
    </source>
</evidence>
<evidence type="ECO:0000313" key="1">
    <source>
        <dbReference type="EMBL" id="KAJ3834222.1"/>
    </source>
</evidence>
<organism evidence="1 2">
    <name type="scientific">Lentinula raphanica</name>
    <dbReference type="NCBI Taxonomy" id="153919"/>
    <lineage>
        <taxon>Eukaryota</taxon>
        <taxon>Fungi</taxon>
        <taxon>Dikarya</taxon>
        <taxon>Basidiomycota</taxon>
        <taxon>Agaricomycotina</taxon>
        <taxon>Agaricomycetes</taxon>
        <taxon>Agaricomycetidae</taxon>
        <taxon>Agaricales</taxon>
        <taxon>Marasmiineae</taxon>
        <taxon>Omphalotaceae</taxon>
        <taxon>Lentinula</taxon>
    </lineage>
</organism>
<dbReference type="EMBL" id="MU806562">
    <property type="protein sequence ID" value="KAJ3834222.1"/>
    <property type="molecule type" value="Genomic_DNA"/>
</dbReference>
<dbReference type="Proteomes" id="UP001163846">
    <property type="component" value="Unassembled WGS sequence"/>
</dbReference>
<keyword evidence="2" id="KW-1185">Reference proteome</keyword>
<dbReference type="AlphaFoldDB" id="A0AA38U896"/>
<accession>A0AA38U896</accession>
<feature type="non-terminal residue" evidence="1">
    <location>
        <position position="1"/>
    </location>
</feature>
<sequence>MNEVEDSLSFILSSQLTLDEIHDISLSRKGKARDGTPLTDEEYAFKLFEEENATAVESLRIAHSLQRAIDADQAILRDISIDELAAVHLIRPYNEGYILGHWGVLG</sequence>